<keyword evidence="1" id="KW-0175">Coiled coil</keyword>
<reference evidence="2" key="1">
    <citation type="submission" date="2019-08" db="EMBL/GenBank/DDBJ databases">
        <authorList>
            <person name="Kucharzyk K."/>
            <person name="Murdoch R.W."/>
            <person name="Higgins S."/>
            <person name="Loffler F."/>
        </authorList>
    </citation>
    <scope>NUCLEOTIDE SEQUENCE</scope>
</reference>
<name>A0A644W1P0_9ZZZZ</name>
<protein>
    <submittedName>
        <fullName evidence="2">Uncharacterized protein</fullName>
    </submittedName>
</protein>
<evidence type="ECO:0000313" key="2">
    <source>
        <dbReference type="EMBL" id="MPL97654.1"/>
    </source>
</evidence>
<sequence length="562" mass="66915">MIDNQNVYALNTKDQTIHISEAESGRKGYFCLGCKRELQAVKQTKENRISYFRHDHNALKGEGLCTYSDETYRHQLAKQILLNYKKVKVPAVYKYPPKGTENLVANLISKEKYIEASFGIPELSFYEDDQGGIHYGKVFPDSNEYNLLIRPDITFFDNQSKPILLIELVATHKLSEEKKLKIKHLGIDCIQIAIPKDSPENIEKVFDKTEKTKWIYNYEQESREYVPTSISGGEGISFIDEDQRKLFEESYKCRMSQIGNLIRTIKRCLESEQYGEIIRALESEISRVEGNSEAEREDLERIRRDHKLRIEALRERIRATVNEKYKQDIDRILNERARLDAEEQQLQEFIRNEEASITSTIEEHRNRIEEKLSKQYPITIEEEQRRYSNLEQRYKRKKSELIRKTENEDKIIKETRLINNRLESTIAEKLSTITEQERELENIERKINEESGIEKEYNSQIKSIEDKIRRIEEEGVQQRNELSERIRSNRNDLEKKYNYFRRQFVAAIQGREFEENEYTRKYKAIIADLGKTSDYIFARRNYERYEKAWRCFTSGSYKNWHD</sequence>
<feature type="coiled-coil region" evidence="1">
    <location>
        <begin position="380"/>
        <end position="481"/>
    </location>
</feature>
<organism evidence="2">
    <name type="scientific">bioreactor metagenome</name>
    <dbReference type="NCBI Taxonomy" id="1076179"/>
    <lineage>
        <taxon>unclassified sequences</taxon>
        <taxon>metagenomes</taxon>
        <taxon>ecological metagenomes</taxon>
    </lineage>
</organism>
<comment type="caution">
    <text evidence="2">The sequence shown here is derived from an EMBL/GenBank/DDBJ whole genome shotgun (WGS) entry which is preliminary data.</text>
</comment>
<evidence type="ECO:0000256" key="1">
    <source>
        <dbReference type="SAM" id="Coils"/>
    </source>
</evidence>
<gene>
    <name evidence="2" type="ORF">SDC9_43846</name>
</gene>
<dbReference type="AlphaFoldDB" id="A0A644W1P0"/>
<feature type="coiled-coil region" evidence="1">
    <location>
        <begin position="278"/>
        <end position="352"/>
    </location>
</feature>
<dbReference type="EMBL" id="VSSQ01000567">
    <property type="protein sequence ID" value="MPL97654.1"/>
    <property type="molecule type" value="Genomic_DNA"/>
</dbReference>
<accession>A0A644W1P0</accession>
<proteinExistence type="predicted"/>